<dbReference type="AlphaFoldDB" id="A0A4R4VBP0"/>
<comment type="caution">
    <text evidence="1">The sequence shown here is derived from an EMBL/GenBank/DDBJ whole genome shotgun (WGS) entry which is preliminary data.</text>
</comment>
<proteinExistence type="predicted"/>
<keyword evidence="2" id="KW-1185">Reference proteome</keyword>
<dbReference type="SUPFAM" id="SSF69304">
    <property type="entry name" value="Tricorn protease N-terminal domain"/>
    <property type="match status" value="1"/>
</dbReference>
<name>A0A4R4VBP0_9ACTN</name>
<dbReference type="EMBL" id="SMKO01000060">
    <property type="protein sequence ID" value="TDD02848.1"/>
    <property type="molecule type" value="Genomic_DNA"/>
</dbReference>
<evidence type="ECO:0000313" key="1">
    <source>
        <dbReference type="EMBL" id="TDD02848.1"/>
    </source>
</evidence>
<reference evidence="1 2" key="1">
    <citation type="submission" date="2019-03" db="EMBL/GenBank/DDBJ databases">
        <title>Draft genome sequences of novel Actinobacteria.</title>
        <authorList>
            <person name="Sahin N."/>
            <person name="Ay H."/>
            <person name="Saygin H."/>
        </authorList>
    </citation>
    <scope>NUCLEOTIDE SEQUENCE [LARGE SCALE GENOMIC DNA]</scope>
    <source>
        <strain evidence="1 2">KC310</strain>
    </source>
</reference>
<evidence type="ECO:0008006" key="3">
    <source>
        <dbReference type="Google" id="ProtNLM"/>
    </source>
</evidence>
<dbReference type="Proteomes" id="UP000295258">
    <property type="component" value="Unassembled WGS sequence"/>
</dbReference>
<evidence type="ECO:0000313" key="2">
    <source>
        <dbReference type="Proteomes" id="UP000295258"/>
    </source>
</evidence>
<sequence length="325" mass="35309">MAADITPETTPSPTMTMPAPVAEVWPDAVHTIPTKLPNGRRGRPLTLIDDHTLLLETWQSFEKADALYSYDLASGQTRKITDIRTPEGAFASGYAVGEGRIIWKMIDGVHTSFWSAPLSGGQPTAVETDAPVKGRGGGLVVTGDKIAFSLLEGGVFTLPLKGGAVTPVEGAERHHILQWPWVGTPGEYTPNNEPSFEEILNVETRQTSKALVRLGEENVRCGVTACVGRRPGRSAFYRLRDGSRERDLPDSTLGLAYDRFMTVSVGPTRAQVLLDLATGRSGDLGLRPDTKGRTGNIQPGLNPYERLIAYELKGQYVIIDLAMIR</sequence>
<accession>A0A4R4VBP0</accession>
<gene>
    <name evidence="1" type="ORF">E1292_22435</name>
</gene>
<organism evidence="1 2">
    <name type="scientific">Nonomuraea deserti</name>
    <dbReference type="NCBI Taxonomy" id="1848322"/>
    <lineage>
        <taxon>Bacteria</taxon>
        <taxon>Bacillati</taxon>
        <taxon>Actinomycetota</taxon>
        <taxon>Actinomycetes</taxon>
        <taxon>Streptosporangiales</taxon>
        <taxon>Streptosporangiaceae</taxon>
        <taxon>Nonomuraea</taxon>
    </lineage>
</organism>
<protein>
    <recommendedName>
        <fullName evidence="3">Phytase-like domain-containing protein</fullName>
    </recommendedName>
</protein>